<dbReference type="OrthoDB" id="1933164at2759"/>
<evidence type="ECO:0000256" key="1">
    <source>
        <dbReference type="SAM" id="MobiDB-lite"/>
    </source>
</evidence>
<gene>
    <name evidence="2" type="ORF">NE237_026533</name>
</gene>
<accession>A0A9Q0H3X2</accession>
<organism evidence="2 3">
    <name type="scientific">Protea cynaroides</name>
    <dbReference type="NCBI Taxonomy" id="273540"/>
    <lineage>
        <taxon>Eukaryota</taxon>
        <taxon>Viridiplantae</taxon>
        <taxon>Streptophyta</taxon>
        <taxon>Embryophyta</taxon>
        <taxon>Tracheophyta</taxon>
        <taxon>Spermatophyta</taxon>
        <taxon>Magnoliopsida</taxon>
        <taxon>Proteales</taxon>
        <taxon>Proteaceae</taxon>
        <taxon>Protea</taxon>
    </lineage>
</organism>
<dbReference type="PANTHER" id="PTHR33132:SF135">
    <property type="entry name" value="OS02G0799700 PROTEIN"/>
    <property type="match status" value="1"/>
</dbReference>
<comment type="caution">
    <text evidence="2">The sequence shown here is derived from an EMBL/GenBank/DDBJ whole genome shotgun (WGS) entry which is preliminary data.</text>
</comment>
<proteinExistence type="predicted"/>
<protein>
    <submittedName>
        <fullName evidence="2">Uncharacterized protein</fullName>
    </submittedName>
</protein>
<keyword evidence="3" id="KW-1185">Reference proteome</keyword>
<evidence type="ECO:0000313" key="2">
    <source>
        <dbReference type="EMBL" id="KAJ4959422.1"/>
    </source>
</evidence>
<dbReference type="AlphaFoldDB" id="A0A9Q0H3X2"/>
<dbReference type="PANTHER" id="PTHR33132">
    <property type="entry name" value="OSJNBB0118P14.9 PROTEIN"/>
    <property type="match status" value="1"/>
</dbReference>
<dbReference type="EMBL" id="JAMYWD010000010">
    <property type="protein sequence ID" value="KAJ4959422.1"/>
    <property type="molecule type" value="Genomic_DNA"/>
</dbReference>
<name>A0A9Q0H3X2_9MAGN</name>
<dbReference type="Proteomes" id="UP001141806">
    <property type="component" value="Unassembled WGS sequence"/>
</dbReference>
<evidence type="ECO:0000313" key="3">
    <source>
        <dbReference type="Proteomes" id="UP001141806"/>
    </source>
</evidence>
<feature type="region of interest" description="Disordered" evidence="1">
    <location>
        <begin position="40"/>
        <end position="60"/>
    </location>
</feature>
<sequence length="99" mass="10640">MCNPGVLQVQRYVRREPRAMELVSPQAPVIAVPAAVAVAGDGGGESGSLPSSSSSTKQCVCSPTRHPGSFRCRQHHADYEWVRRIQPMLTATSNLSSPH</sequence>
<reference evidence="2" key="1">
    <citation type="journal article" date="2023" name="Plant J.">
        <title>The genome of the king protea, Protea cynaroides.</title>
        <authorList>
            <person name="Chang J."/>
            <person name="Duong T.A."/>
            <person name="Schoeman C."/>
            <person name="Ma X."/>
            <person name="Roodt D."/>
            <person name="Barker N."/>
            <person name="Li Z."/>
            <person name="Van de Peer Y."/>
            <person name="Mizrachi E."/>
        </authorList>
    </citation>
    <scope>NUCLEOTIDE SEQUENCE</scope>
    <source>
        <tissue evidence="2">Young leaves</tissue>
    </source>
</reference>